<protein>
    <submittedName>
        <fullName evidence="1">Uncharacterized protein</fullName>
    </submittedName>
</protein>
<dbReference type="STRING" id="1401685.P857_357"/>
<reference evidence="1 2" key="1">
    <citation type="journal article" date="2013" name="PLoS ONE">
        <title>Bacterial endosymbiosis in a chordate host: long-term co-evolution and conservation of secondary metabolism.</title>
        <authorList>
            <person name="Kwan J.C."/>
            <person name="Schmidt E.W."/>
        </authorList>
    </citation>
    <scope>NUCLEOTIDE SEQUENCE [LARGE SCALE GENOMIC DNA]</scope>
    <source>
        <strain evidence="2">L6</strain>
    </source>
</reference>
<comment type="caution">
    <text evidence="1">The sequence shown here is derived from an EMBL/GenBank/DDBJ whole genome shotgun (WGS) entry which is preliminary data.</text>
</comment>
<evidence type="ECO:0000313" key="1">
    <source>
        <dbReference type="EMBL" id="ETO91442.1"/>
    </source>
</evidence>
<dbReference type="AlphaFoldDB" id="W2V1A1"/>
<dbReference type="Proteomes" id="UP000018951">
    <property type="component" value="Unassembled WGS sequence"/>
</dbReference>
<name>W2V1A1_9RICK</name>
<accession>W2V1A1</accession>
<dbReference type="EMBL" id="AXCJ01000005">
    <property type="protein sequence ID" value="ETO91442.1"/>
    <property type="molecule type" value="Genomic_DNA"/>
</dbReference>
<evidence type="ECO:0000313" key="2">
    <source>
        <dbReference type="Proteomes" id="UP000018951"/>
    </source>
</evidence>
<sequence length="38" mass="4273">MYINNIYVFGLLSIDSILLDLSDCNTSLTKDVLSSMFL</sequence>
<proteinExistence type="predicted"/>
<gene>
    <name evidence="1" type="ORF">P857_357</name>
</gene>
<keyword evidence="2" id="KW-1185">Reference proteome</keyword>
<organism evidence="1 2">
    <name type="scientific">Candidatus Xenolissoclinum pacificiensis L6</name>
    <dbReference type="NCBI Taxonomy" id="1401685"/>
    <lineage>
        <taxon>Bacteria</taxon>
        <taxon>Pseudomonadati</taxon>
        <taxon>Pseudomonadota</taxon>
        <taxon>Alphaproteobacteria</taxon>
        <taxon>Rickettsiales</taxon>
        <taxon>Anaplasmataceae</taxon>
        <taxon>Candidatus Xenolissoclinum</taxon>
    </lineage>
</organism>